<evidence type="ECO:0000256" key="2">
    <source>
        <dbReference type="ARBA" id="ARBA00022598"/>
    </source>
</evidence>
<dbReference type="GO" id="GO:0004359">
    <property type="term" value="F:glutaminase activity"/>
    <property type="evidence" value="ECO:0007669"/>
    <property type="project" value="InterPro"/>
</dbReference>
<protein>
    <recommendedName>
        <fullName evidence="1">Glutamine-dependent NAD(+) synthetase</fullName>
    </recommendedName>
    <alternativeName>
        <fullName evidence="3">NAD(+) synthase [glutamine-hydrolyzing]</fullName>
    </alternativeName>
</protein>
<dbReference type="UniPathway" id="UPA00253"/>
<evidence type="ECO:0000256" key="4">
    <source>
        <dbReference type="PROSITE-ProRule" id="PRU00235"/>
    </source>
</evidence>
<dbReference type="CDD" id="cd07570">
    <property type="entry name" value="GAT_Gln-NAD-synth"/>
    <property type="match status" value="1"/>
</dbReference>
<dbReference type="PANTHER" id="PTHR23090">
    <property type="entry name" value="NH 3 /GLUTAMINE-DEPENDENT NAD + SYNTHETASE"/>
    <property type="match status" value="1"/>
</dbReference>
<evidence type="ECO:0000313" key="7">
    <source>
        <dbReference type="Proteomes" id="UP000272942"/>
    </source>
</evidence>
<dbReference type="InterPro" id="IPR000408">
    <property type="entry name" value="Reg_chr_condens"/>
</dbReference>
<dbReference type="PROSITE" id="PS50263">
    <property type="entry name" value="CN_HYDROLASE"/>
    <property type="match status" value="1"/>
</dbReference>
<keyword evidence="7" id="KW-1185">Reference proteome</keyword>
<feature type="domain" description="CN hydrolase" evidence="5">
    <location>
        <begin position="126"/>
        <end position="412"/>
    </location>
</feature>
<evidence type="ECO:0000256" key="3">
    <source>
        <dbReference type="ARBA" id="ARBA00030681"/>
    </source>
</evidence>
<evidence type="ECO:0000256" key="1">
    <source>
        <dbReference type="ARBA" id="ARBA00017309"/>
    </source>
</evidence>
<gene>
    <name evidence="6" type="ORF">ECPE_LOCUS10480</name>
</gene>
<dbReference type="EMBL" id="UZAN01049143">
    <property type="protein sequence ID" value="VDP87118.1"/>
    <property type="molecule type" value="Genomic_DNA"/>
</dbReference>
<reference evidence="8" key="1">
    <citation type="submission" date="2016-06" db="UniProtKB">
        <authorList>
            <consortium name="WormBaseParasite"/>
        </authorList>
    </citation>
    <scope>IDENTIFICATION</scope>
</reference>
<dbReference type="InterPro" id="IPR014729">
    <property type="entry name" value="Rossmann-like_a/b/a_fold"/>
</dbReference>
<dbReference type="SUPFAM" id="SSF52402">
    <property type="entry name" value="Adenine nucleotide alpha hydrolases-like"/>
    <property type="match status" value="1"/>
</dbReference>
<evidence type="ECO:0000313" key="6">
    <source>
        <dbReference type="EMBL" id="VDP87118.1"/>
    </source>
</evidence>
<sequence>MCLSMIGQIFCQGIGSRGQLGLGDLEDRTQFTFLEALGPVTVIRISAGKWHAACVTDTGDLYTWGWNEYGQLGHLSLKLHKKHDMDLTDCMSVVCVPKAVDLPHEEGVMENKMNSVLPLLNTGSKFTIGLCVLNQWALDFTGNTKRIIRSIEMAKRAGARYRLGPELELSGYGCADHFHELDTFDHSWQCLAKILKQTIFTEDMRDIVCDIGMPVLFSGVAYNCRVILLNGRILLIRPKLVLADGGLHRETRWFTAWPHQMRIVDYPLPAVVRHSSLNAAQASAPFGDALLYFTGDEALGDVTIGLETCEELWIGCPPHLQMYACGADVVLNASASHHELRKLSRRINLVEMASRSNGGGLYAYTNLRGCDAERVCYDGGAMAAVSGQLVFLGKQFGLEEVEVNVITTELDAIRSKRITNKSFGRAAAAATALRRSDGDNTAGYPIIRVEFSLCHKLEGFVPHVPSNAVAITSKPEEEIAQGPALWLWDILRRSKSAGFFLCLSGGLDSAAVACLVLSLCNQVYRAIQSSNSDVIQAVSQILDCPESAVRDLTPRTLCSLIFFTCYMPSENSSEETRSRAERLAKAIGSHHLMVRLFCSYICFVDNFSECSNRQKQLFTSFLGYLN</sequence>
<proteinExistence type="predicted"/>
<dbReference type="OrthoDB" id="2020662at2759"/>
<dbReference type="SUPFAM" id="SSF50985">
    <property type="entry name" value="RCC1/BLIP-II"/>
    <property type="match status" value="1"/>
</dbReference>
<dbReference type="GO" id="GO:0003952">
    <property type="term" value="F:NAD+ synthase (glutamine-hydrolyzing) activity"/>
    <property type="evidence" value="ECO:0007669"/>
    <property type="project" value="InterPro"/>
</dbReference>
<dbReference type="InterPro" id="IPR009091">
    <property type="entry name" value="RCC1/BLIP-II"/>
</dbReference>
<dbReference type="InterPro" id="IPR003694">
    <property type="entry name" value="NAD_synthase"/>
</dbReference>
<dbReference type="GO" id="GO:0009435">
    <property type="term" value="P:NAD+ biosynthetic process"/>
    <property type="evidence" value="ECO:0007669"/>
    <property type="project" value="UniProtKB-UniPathway"/>
</dbReference>
<dbReference type="Pfam" id="PF13540">
    <property type="entry name" value="RCC1_2"/>
    <property type="match status" value="1"/>
</dbReference>
<feature type="repeat" description="RCC1" evidence="4">
    <location>
        <begin position="7"/>
        <end position="58"/>
    </location>
</feature>
<reference evidence="6 7" key="2">
    <citation type="submission" date="2018-11" db="EMBL/GenBank/DDBJ databases">
        <authorList>
            <consortium name="Pathogen Informatics"/>
        </authorList>
    </citation>
    <scope>NUCLEOTIDE SEQUENCE [LARGE SCALE GENOMIC DNA]</scope>
    <source>
        <strain evidence="6 7">Egypt</strain>
    </source>
</reference>
<dbReference type="Gene3D" id="3.40.50.620">
    <property type="entry name" value="HUPs"/>
    <property type="match status" value="1"/>
</dbReference>
<dbReference type="PANTHER" id="PTHR23090:SF9">
    <property type="entry name" value="GLUTAMINE-DEPENDENT NAD(+) SYNTHETASE"/>
    <property type="match status" value="1"/>
</dbReference>
<dbReference type="Pfam" id="PF00795">
    <property type="entry name" value="CN_hydrolase"/>
    <property type="match status" value="1"/>
</dbReference>
<dbReference type="AlphaFoldDB" id="A0A183AU45"/>
<dbReference type="PRINTS" id="PR00633">
    <property type="entry name" value="RCCNDNSATION"/>
</dbReference>
<dbReference type="Gene3D" id="2.130.10.30">
    <property type="entry name" value="Regulator of chromosome condensation 1/beta-lactamase-inhibitor protein II"/>
    <property type="match status" value="1"/>
</dbReference>
<evidence type="ECO:0000259" key="5">
    <source>
        <dbReference type="PROSITE" id="PS50263"/>
    </source>
</evidence>
<dbReference type="Proteomes" id="UP000272942">
    <property type="component" value="Unassembled WGS sequence"/>
</dbReference>
<dbReference type="WBParaSite" id="ECPE_0001051201-mRNA-1">
    <property type="protein sequence ID" value="ECPE_0001051201-mRNA-1"/>
    <property type="gene ID" value="ECPE_0001051201"/>
</dbReference>
<dbReference type="GO" id="GO:0005737">
    <property type="term" value="C:cytoplasm"/>
    <property type="evidence" value="ECO:0007669"/>
    <property type="project" value="InterPro"/>
</dbReference>
<dbReference type="PROSITE" id="PS00626">
    <property type="entry name" value="RCC1_2"/>
    <property type="match status" value="1"/>
</dbReference>
<dbReference type="InterPro" id="IPR036526">
    <property type="entry name" value="C-N_Hydrolase_sf"/>
</dbReference>
<keyword evidence="2" id="KW-0436">Ligase</keyword>
<evidence type="ECO:0000313" key="8">
    <source>
        <dbReference type="WBParaSite" id="ECPE_0001051201-mRNA-1"/>
    </source>
</evidence>
<dbReference type="SUPFAM" id="SSF56317">
    <property type="entry name" value="Carbon-nitrogen hydrolase"/>
    <property type="match status" value="1"/>
</dbReference>
<name>A0A183AU45_9TREM</name>
<dbReference type="PROSITE" id="PS50012">
    <property type="entry name" value="RCC1_3"/>
    <property type="match status" value="1"/>
</dbReference>
<dbReference type="Gene3D" id="3.60.110.10">
    <property type="entry name" value="Carbon-nitrogen hydrolase"/>
    <property type="match status" value="1"/>
</dbReference>
<accession>A0A183AU45</accession>
<organism evidence="8">
    <name type="scientific">Echinostoma caproni</name>
    <dbReference type="NCBI Taxonomy" id="27848"/>
    <lineage>
        <taxon>Eukaryota</taxon>
        <taxon>Metazoa</taxon>
        <taxon>Spiralia</taxon>
        <taxon>Lophotrochozoa</taxon>
        <taxon>Platyhelminthes</taxon>
        <taxon>Trematoda</taxon>
        <taxon>Digenea</taxon>
        <taxon>Plagiorchiida</taxon>
        <taxon>Echinostomata</taxon>
        <taxon>Echinostomatoidea</taxon>
        <taxon>Echinostomatidae</taxon>
        <taxon>Echinostoma</taxon>
    </lineage>
</organism>
<dbReference type="InterPro" id="IPR003010">
    <property type="entry name" value="C-N_Hydrolase"/>
</dbReference>